<dbReference type="UniPathway" id="UPA00796">
    <property type="reaction ID" value="UER00771"/>
</dbReference>
<dbReference type="AlphaFoldDB" id="A0A2G8JKL3"/>
<protein>
    <recommendedName>
        <fullName evidence="5">UDP-glucuronate decarboxylase</fullName>
        <ecNumber evidence="5">4.1.1.35</ecNumber>
    </recommendedName>
</protein>
<comment type="pathway">
    <text evidence="3">Nucleotide-sugar biosynthesis; UDP-alpha-D-xylose biosynthesis; UDP-alpha-D-xylose from UDP-alpha-D-glucuronate: step 1/1.</text>
</comment>
<reference evidence="16 17" key="1">
    <citation type="journal article" date="2017" name="PLoS Biol.">
        <title>The sea cucumber genome provides insights into morphological evolution and visceral regeneration.</title>
        <authorList>
            <person name="Zhang X."/>
            <person name="Sun L."/>
            <person name="Yuan J."/>
            <person name="Sun Y."/>
            <person name="Gao Y."/>
            <person name="Zhang L."/>
            <person name="Li S."/>
            <person name="Dai H."/>
            <person name="Hamel J.F."/>
            <person name="Liu C."/>
            <person name="Yu Y."/>
            <person name="Liu S."/>
            <person name="Lin W."/>
            <person name="Guo K."/>
            <person name="Jin S."/>
            <person name="Xu P."/>
            <person name="Storey K.B."/>
            <person name="Huan P."/>
            <person name="Zhang T."/>
            <person name="Zhou Y."/>
            <person name="Zhang J."/>
            <person name="Lin C."/>
            <person name="Li X."/>
            <person name="Xing L."/>
            <person name="Huo D."/>
            <person name="Sun M."/>
            <person name="Wang L."/>
            <person name="Mercier A."/>
            <person name="Li F."/>
            <person name="Yang H."/>
            <person name="Xiang J."/>
        </authorList>
    </citation>
    <scope>NUCLEOTIDE SEQUENCE [LARGE SCALE GENOMIC DNA]</scope>
    <source>
        <strain evidence="16">Shaxun</strain>
        <tissue evidence="16">Muscle</tissue>
    </source>
</reference>
<evidence type="ECO:0000256" key="12">
    <source>
        <dbReference type="ARBA" id="ARBA00023136"/>
    </source>
</evidence>
<dbReference type="STRING" id="307972.A0A2G8JKL3"/>
<keyword evidence="8" id="KW-0735">Signal-anchor</keyword>
<keyword evidence="17" id="KW-1185">Reference proteome</keyword>
<evidence type="ECO:0000256" key="8">
    <source>
        <dbReference type="ARBA" id="ARBA00022968"/>
    </source>
</evidence>
<comment type="caution">
    <text evidence="16">The sequence shown here is derived from an EMBL/GenBank/DDBJ whole genome shotgun (WGS) entry which is preliminary data.</text>
</comment>
<dbReference type="OrthoDB" id="331544at2759"/>
<dbReference type="FunFam" id="3.40.50.720:FF:000135">
    <property type="entry name" value="UDP-glucuronic acid decarboxylase 1"/>
    <property type="match status" value="1"/>
</dbReference>
<evidence type="ECO:0000313" key="17">
    <source>
        <dbReference type="Proteomes" id="UP000230750"/>
    </source>
</evidence>
<keyword evidence="6" id="KW-0812">Transmembrane</keyword>
<dbReference type="PANTHER" id="PTHR43078">
    <property type="entry name" value="UDP-GLUCURONIC ACID DECARBOXYLASE-RELATED"/>
    <property type="match status" value="1"/>
</dbReference>
<dbReference type="GO" id="GO:0042732">
    <property type="term" value="P:D-xylose metabolic process"/>
    <property type="evidence" value="ECO:0007669"/>
    <property type="project" value="InterPro"/>
</dbReference>
<dbReference type="EC" id="4.1.1.35" evidence="5"/>
<comment type="similarity">
    <text evidence="4">Belongs to the NAD(P)-dependent epimerase/dehydratase family. UDP-glucuronic acid decarboxylase subfamily.</text>
</comment>
<dbReference type="InterPro" id="IPR036291">
    <property type="entry name" value="NAD(P)-bd_dom_sf"/>
</dbReference>
<evidence type="ECO:0000256" key="7">
    <source>
        <dbReference type="ARBA" id="ARBA00022793"/>
    </source>
</evidence>
<evidence type="ECO:0000256" key="13">
    <source>
        <dbReference type="ARBA" id="ARBA00023239"/>
    </source>
</evidence>
<dbReference type="PANTHER" id="PTHR43078:SF6">
    <property type="entry name" value="UDP-GLUCURONIC ACID DECARBOXYLASE 1"/>
    <property type="match status" value="1"/>
</dbReference>
<organism evidence="16 17">
    <name type="scientific">Stichopus japonicus</name>
    <name type="common">Sea cucumber</name>
    <dbReference type="NCBI Taxonomy" id="307972"/>
    <lineage>
        <taxon>Eukaryota</taxon>
        <taxon>Metazoa</taxon>
        <taxon>Echinodermata</taxon>
        <taxon>Eleutherozoa</taxon>
        <taxon>Echinozoa</taxon>
        <taxon>Holothuroidea</taxon>
        <taxon>Aspidochirotacea</taxon>
        <taxon>Aspidochirotida</taxon>
        <taxon>Stichopodidae</taxon>
        <taxon>Apostichopus</taxon>
    </lineage>
</organism>
<feature type="non-terminal residue" evidence="16">
    <location>
        <position position="248"/>
    </location>
</feature>
<dbReference type="SUPFAM" id="SSF51735">
    <property type="entry name" value="NAD(P)-binding Rossmann-fold domains"/>
    <property type="match status" value="1"/>
</dbReference>
<keyword evidence="11" id="KW-0333">Golgi apparatus</keyword>
<dbReference type="InterPro" id="IPR016040">
    <property type="entry name" value="NAD(P)-bd_dom"/>
</dbReference>
<keyword evidence="9" id="KW-1133">Transmembrane helix</keyword>
<name>A0A2G8JKL3_STIJA</name>
<feature type="compositionally biased region" description="Basic and acidic residues" evidence="14">
    <location>
        <begin position="227"/>
        <end position="248"/>
    </location>
</feature>
<comment type="subcellular location">
    <subcellularLocation>
        <location evidence="2">Golgi apparatus</location>
        <location evidence="2">Golgi stack membrane</location>
        <topology evidence="2">Single-pass type II membrane protein</topology>
    </subcellularLocation>
</comment>
<dbReference type="GO" id="GO:0048040">
    <property type="term" value="F:UDP-glucuronate decarboxylase activity"/>
    <property type="evidence" value="ECO:0007669"/>
    <property type="project" value="UniProtKB-EC"/>
</dbReference>
<gene>
    <name evidence="16" type="ORF">BSL78_26924</name>
</gene>
<comment type="cofactor">
    <cofactor evidence="1">
        <name>NAD(+)</name>
        <dbReference type="ChEBI" id="CHEBI:57540"/>
    </cofactor>
</comment>
<evidence type="ECO:0000256" key="2">
    <source>
        <dbReference type="ARBA" id="ARBA00004447"/>
    </source>
</evidence>
<accession>A0A2G8JKL3</accession>
<proteinExistence type="inferred from homology"/>
<evidence type="ECO:0000256" key="14">
    <source>
        <dbReference type="SAM" id="MobiDB-lite"/>
    </source>
</evidence>
<evidence type="ECO:0000256" key="6">
    <source>
        <dbReference type="ARBA" id="ARBA00022692"/>
    </source>
</evidence>
<evidence type="ECO:0000256" key="1">
    <source>
        <dbReference type="ARBA" id="ARBA00001911"/>
    </source>
</evidence>
<feature type="region of interest" description="Disordered" evidence="14">
    <location>
        <begin position="223"/>
        <end position="248"/>
    </location>
</feature>
<dbReference type="Pfam" id="PF16363">
    <property type="entry name" value="GDP_Man_Dehyd"/>
    <property type="match status" value="1"/>
</dbReference>
<evidence type="ECO:0000256" key="3">
    <source>
        <dbReference type="ARBA" id="ARBA00005100"/>
    </source>
</evidence>
<evidence type="ECO:0000256" key="5">
    <source>
        <dbReference type="ARBA" id="ARBA00012290"/>
    </source>
</evidence>
<dbReference type="EMBL" id="MRZV01001710">
    <property type="protein sequence ID" value="PIK36249.1"/>
    <property type="molecule type" value="Genomic_DNA"/>
</dbReference>
<dbReference type="GO" id="GO:0070403">
    <property type="term" value="F:NAD+ binding"/>
    <property type="evidence" value="ECO:0007669"/>
    <property type="project" value="InterPro"/>
</dbReference>
<sequence length="248" mass="27883">MPLGTSKCRFRPSRGFVNPKIFLYASRQPMVALRLDSQQGHIAPMSRDLVLQKTTDFLALSASSLHTLTISVSKFDFTDPQEHPQNEEYWGHVNPIGPRACYDEGKRVAETMCYAYAKQENVEVRVARIFNTFGPRMHMNDGRVVSNFIIQSLKGEPITIFGSGKQTRSFQYVSDLVAGMIALMNSNISSPVNLGNPEEHTIMDFANIIKEKIGGDSKITNIEAAEDDPKRRKPDIAKAKKHLKWEPV</sequence>
<keyword evidence="13" id="KW-0456">Lyase</keyword>
<dbReference type="InterPro" id="IPR044516">
    <property type="entry name" value="UXS-like"/>
</dbReference>
<keyword evidence="10" id="KW-0520">NAD</keyword>
<evidence type="ECO:0000259" key="15">
    <source>
        <dbReference type="Pfam" id="PF16363"/>
    </source>
</evidence>
<dbReference type="Proteomes" id="UP000230750">
    <property type="component" value="Unassembled WGS sequence"/>
</dbReference>
<keyword evidence="7" id="KW-0210">Decarboxylase</keyword>
<dbReference type="Gene3D" id="3.40.50.720">
    <property type="entry name" value="NAD(P)-binding Rossmann-like Domain"/>
    <property type="match status" value="1"/>
</dbReference>
<evidence type="ECO:0000256" key="11">
    <source>
        <dbReference type="ARBA" id="ARBA00023034"/>
    </source>
</evidence>
<keyword evidence="12" id="KW-0472">Membrane</keyword>
<dbReference type="GO" id="GO:0033320">
    <property type="term" value="P:UDP-D-xylose biosynthetic process"/>
    <property type="evidence" value="ECO:0007669"/>
    <property type="project" value="UniProtKB-UniPathway"/>
</dbReference>
<evidence type="ECO:0000256" key="4">
    <source>
        <dbReference type="ARBA" id="ARBA00007505"/>
    </source>
</evidence>
<evidence type="ECO:0000256" key="10">
    <source>
        <dbReference type="ARBA" id="ARBA00023027"/>
    </source>
</evidence>
<feature type="domain" description="NAD(P)-binding" evidence="15">
    <location>
        <begin position="79"/>
        <end position="247"/>
    </location>
</feature>
<evidence type="ECO:0000256" key="9">
    <source>
        <dbReference type="ARBA" id="ARBA00022989"/>
    </source>
</evidence>
<dbReference type="GO" id="GO:0032580">
    <property type="term" value="C:Golgi cisterna membrane"/>
    <property type="evidence" value="ECO:0007669"/>
    <property type="project" value="UniProtKB-SubCell"/>
</dbReference>
<evidence type="ECO:0000313" key="16">
    <source>
        <dbReference type="EMBL" id="PIK36249.1"/>
    </source>
</evidence>